<keyword evidence="6" id="KW-0175">Coiled coil</keyword>
<evidence type="ECO:0000256" key="6">
    <source>
        <dbReference type="RuleBase" id="RU369073"/>
    </source>
</evidence>
<name>A0A8C6U8L5_9GOBI</name>
<comment type="function">
    <text evidence="6">DNA-binding transcription regulator that regulates endothelial cell proliferation and G1/S cell-cycle progression. Specifically binds the 5'-[AT]NTNN[GT]GGCA[AGT]-3' core DNA sequence and acts by modulating expression of pRB-E2F cell-cycle target genes.</text>
</comment>
<dbReference type="GO" id="GO:0003700">
    <property type="term" value="F:DNA-binding transcription factor activity"/>
    <property type="evidence" value="ECO:0007669"/>
    <property type="project" value="UniProtKB-UniRule"/>
</dbReference>
<dbReference type="Gene3D" id="6.20.210.20">
    <property type="entry name" value="THAP domain"/>
    <property type="match status" value="1"/>
</dbReference>
<evidence type="ECO:0000256" key="2">
    <source>
        <dbReference type="ARBA" id="ARBA00022771"/>
    </source>
</evidence>
<evidence type="ECO:0000256" key="4">
    <source>
        <dbReference type="ARBA" id="ARBA00023125"/>
    </source>
</evidence>
<dbReference type="InterPro" id="IPR038441">
    <property type="entry name" value="THAP_Znf_sf"/>
</dbReference>
<dbReference type="GO" id="GO:0001935">
    <property type="term" value="P:endothelial cell proliferation"/>
    <property type="evidence" value="ECO:0007669"/>
    <property type="project" value="UniProtKB-UniRule"/>
</dbReference>
<dbReference type="SMART" id="SM00980">
    <property type="entry name" value="THAP"/>
    <property type="match status" value="1"/>
</dbReference>
<evidence type="ECO:0000256" key="1">
    <source>
        <dbReference type="ARBA" id="ARBA00022723"/>
    </source>
</evidence>
<keyword evidence="3" id="KW-0862">Zinc</keyword>
<reference evidence="9" key="2">
    <citation type="submission" date="2025-09" db="UniProtKB">
        <authorList>
            <consortium name="Ensembl"/>
        </authorList>
    </citation>
    <scope>IDENTIFICATION</scope>
</reference>
<dbReference type="GO" id="GO:0008270">
    <property type="term" value="F:zinc ion binding"/>
    <property type="evidence" value="ECO:0007669"/>
    <property type="project" value="UniProtKB-KW"/>
</dbReference>
<comment type="similarity">
    <text evidence="6">Belongs to the THAP1 family.</text>
</comment>
<protein>
    <recommendedName>
        <fullName evidence="6">THAP domain-containing protein 1</fullName>
    </recommendedName>
</protein>
<dbReference type="Pfam" id="PF05485">
    <property type="entry name" value="THAP"/>
    <property type="match status" value="1"/>
</dbReference>
<keyword evidence="1" id="KW-0479">Metal-binding</keyword>
<dbReference type="PANTHER" id="PTHR46600">
    <property type="entry name" value="THAP DOMAIN-CONTAINING"/>
    <property type="match status" value="1"/>
</dbReference>
<keyword evidence="4 5" id="KW-0238">DNA-binding</keyword>
<organism evidence="9 10">
    <name type="scientific">Neogobius melanostomus</name>
    <name type="common">round goby</name>
    <dbReference type="NCBI Taxonomy" id="47308"/>
    <lineage>
        <taxon>Eukaryota</taxon>
        <taxon>Metazoa</taxon>
        <taxon>Chordata</taxon>
        <taxon>Craniata</taxon>
        <taxon>Vertebrata</taxon>
        <taxon>Euteleostomi</taxon>
        <taxon>Actinopterygii</taxon>
        <taxon>Neopterygii</taxon>
        <taxon>Teleostei</taxon>
        <taxon>Neoteleostei</taxon>
        <taxon>Acanthomorphata</taxon>
        <taxon>Gobiaria</taxon>
        <taxon>Gobiiformes</taxon>
        <taxon>Gobioidei</taxon>
        <taxon>Gobiidae</taxon>
        <taxon>Benthophilinae</taxon>
        <taxon>Neogobiini</taxon>
        <taxon>Neogobius</taxon>
    </lineage>
</organism>
<keyword evidence="6" id="KW-0131">Cell cycle</keyword>
<reference evidence="9" key="1">
    <citation type="submission" date="2025-08" db="UniProtKB">
        <authorList>
            <consortium name="Ensembl"/>
        </authorList>
    </citation>
    <scope>IDENTIFICATION</scope>
</reference>
<dbReference type="GO" id="GO:0000978">
    <property type="term" value="F:RNA polymerase II cis-regulatory region sequence-specific DNA binding"/>
    <property type="evidence" value="ECO:0007669"/>
    <property type="project" value="TreeGrafter"/>
</dbReference>
<dbReference type="InterPro" id="IPR006612">
    <property type="entry name" value="THAP_Znf"/>
</dbReference>
<comment type="subcellular location">
    <subcellularLocation>
        <location evidence="6">Nucleus</location>
        <location evidence="6">Nucleoplasm</location>
    </subcellularLocation>
</comment>
<keyword evidence="6" id="KW-0805">Transcription regulation</keyword>
<keyword evidence="6" id="KW-0804">Transcription</keyword>
<dbReference type="PANTHER" id="PTHR46600:SF7">
    <property type="entry name" value="SI:DKEY-228B2.6-RELATED"/>
    <property type="match status" value="1"/>
</dbReference>
<feature type="domain" description="THAP-type" evidence="8">
    <location>
        <begin position="1"/>
        <end position="82"/>
    </location>
</feature>
<dbReference type="Proteomes" id="UP000694523">
    <property type="component" value="Unplaced"/>
</dbReference>
<keyword evidence="6" id="KW-0539">Nucleus</keyword>
<dbReference type="GO" id="GO:0006357">
    <property type="term" value="P:regulation of transcription by RNA polymerase II"/>
    <property type="evidence" value="ECO:0007669"/>
    <property type="project" value="TreeGrafter"/>
</dbReference>
<evidence type="ECO:0000256" key="5">
    <source>
        <dbReference type="PROSITE-ProRule" id="PRU00309"/>
    </source>
</evidence>
<sequence>MGRKCSVVGCHSTVGLHYFPQDLDFRRQWLRVIGLGESCELPPYAGVCKKHFTRDSFANLMEFELGFAKKLLLKSEAVPTLGLPQLRKELPALLPSQPGDFGRQSEVSEQNND</sequence>
<evidence type="ECO:0000313" key="10">
    <source>
        <dbReference type="Proteomes" id="UP000694523"/>
    </source>
</evidence>
<evidence type="ECO:0000259" key="8">
    <source>
        <dbReference type="PROSITE" id="PS50950"/>
    </source>
</evidence>
<dbReference type="GO" id="GO:0005654">
    <property type="term" value="C:nucleoplasm"/>
    <property type="evidence" value="ECO:0007669"/>
    <property type="project" value="UniProtKB-SubCell"/>
</dbReference>
<accession>A0A8C6U8L5</accession>
<evidence type="ECO:0000256" key="7">
    <source>
        <dbReference type="SAM" id="MobiDB-lite"/>
    </source>
</evidence>
<dbReference type="Ensembl" id="ENSNMLT00000036611.1">
    <property type="protein sequence ID" value="ENSNMLP00000032891.1"/>
    <property type="gene ID" value="ENSNMLG00000020516.1"/>
</dbReference>
<evidence type="ECO:0000313" key="9">
    <source>
        <dbReference type="Ensembl" id="ENSNMLP00000032891.1"/>
    </source>
</evidence>
<keyword evidence="2 5" id="KW-0863">Zinc-finger</keyword>
<dbReference type="SUPFAM" id="SSF57716">
    <property type="entry name" value="Glucocorticoid receptor-like (DNA-binding domain)"/>
    <property type="match status" value="1"/>
</dbReference>
<keyword evidence="10" id="KW-1185">Reference proteome</keyword>
<evidence type="ECO:0000256" key="3">
    <source>
        <dbReference type="ARBA" id="ARBA00022833"/>
    </source>
</evidence>
<dbReference type="AlphaFoldDB" id="A0A8C6U8L5"/>
<dbReference type="PROSITE" id="PS50950">
    <property type="entry name" value="ZF_THAP"/>
    <property type="match status" value="1"/>
</dbReference>
<dbReference type="InterPro" id="IPR026516">
    <property type="entry name" value="THAP1/10"/>
</dbReference>
<proteinExistence type="inferred from homology"/>
<feature type="region of interest" description="Disordered" evidence="7">
    <location>
        <begin position="92"/>
        <end position="113"/>
    </location>
</feature>